<dbReference type="InterPro" id="IPR020471">
    <property type="entry name" value="AKR"/>
</dbReference>
<organism evidence="5 6">
    <name type="scientific">Megasphaera massiliensis</name>
    <dbReference type="NCBI Taxonomy" id="1232428"/>
    <lineage>
        <taxon>Bacteria</taxon>
        <taxon>Bacillati</taxon>
        <taxon>Bacillota</taxon>
        <taxon>Negativicutes</taxon>
        <taxon>Veillonellales</taxon>
        <taxon>Veillonellaceae</taxon>
        <taxon>Megasphaera</taxon>
    </lineage>
</organism>
<name>A0ABT1STU4_9FIRM</name>
<evidence type="ECO:0000256" key="2">
    <source>
        <dbReference type="ARBA" id="ARBA00022857"/>
    </source>
</evidence>
<feature type="domain" description="NADP-dependent oxidoreductase" evidence="4">
    <location>
        <begin position="16"/>
        <end position="189"/>
    </location>
</feature>
<dbReference type="InterPro" id="IPR036812">
    <property type="entry name" value="NAD(P)_OxRdtase_dom_sf"/>
</dbReference>
<dbReference type="SUPFAM" id="SSF51430">
    <property type="entry name" value="NAD(P)-linked oxidoreductase"/>
    <property type="match status" value="1"/>
</dbReference>
<sequence length="283" mass="32167">MEYTKLSNDVRVPLLGLGTFMISPDDTETSVYEALKMGYRLIDTANAYLNEEAVGKGLKKAMDGGLVKRDDVFLSTKIWPTLYEKDDAVEKTLERLGVDYVDLLFIHQPAGQYQAGYALIEKAYKEGKARSLGISNFFGDKLESLLSAADVKPQVIQLETHPYYVYDDVMVRLAEYGTKLMGWYPLGHGDPGLLHDPMITKLSDKYRKSTVQILLRWAVQRDFMTIPGTKNIDHLRSNFDIFDFSLTDEEMAAVNALNGTRRYYTPSEELETRYANMHLPFEG</sequence>
<dbReference type="PRINTS" id="PR00069">
    <property type="entry name" value="ALDKETRDTASE"/>
</dbReference>
<dbReference type="EMBL" id="JANGEW010000018">
    <property type="protein sequence ID" value="MCQ5343234.1"/>
    <property type="molecule type" value="Genomic_DNA"/>
</dbReference>
<keyword evidence="2" id="KW-0521">NADP</keyword>
<comment type="similarity">
    <text evidence="1">Belongs to the aldo/keto reductase family.</text>
</comment>
<evidence type="ECO:0000313" key="6">
    <source>
        <dbReference type="Proteomes" id="UP001206692"/>
    </source>
</evidence>
<accession>A0ABT1STU4</accession>
<dbReference type="InterPro" id="IPR023210">
    <property type="entry name" value="NADP_OxRdtase_dom"/>
</dbReference>
<dbReference type="Pfam" id="PF00248">
    <property type="entry name" value="Aldo_ket_red"/>
    <property type="match status" value="2"/>
</dbReference>
<dbReference type="Proteomes" id="UP001206692">
    <property type="component" value="Unassembled WGS sequence"/>
</dbReference>
<comment type="caution">
    <text evidence="5">The sequence shown here is derived from an EMBL/GenBank/DDBJ whole genome shotgun (WGS) entry which is preliminary data.</text>
</comment>
<protein>
    <submittedName>
        <fullName evidence="5">Aldo/keto reductase</fullName>
    </submittedName>
</protein>
<dbReference type="RefSeq" id="WP_062411302.1">
    <property type="nucleotide sequence ID" value="NZ_JAJCIO010000019.1"/>
</dbReference>
<dbReference type="PANTHER" id="PTHR43827">
    <property type="entry name" value="2,5-DIKETO-D-GLUCONIC ACID REDUCTASE"/>
    <property type="match status" value="1"/>
</dbReference>
<feature type="domain" description="NADP-dependent oxidoreductase" evidence="4">
    <location>
        <begin position="200"/>
        <end position="258"/>
    </location>
</feature>
<dbReference type="InterPro" id="IPR018170">
    <property type="entry name" value="Aldo/ket_reductase_CS"/>
</dbReference>
<reference evidence="5 6" key="1">
    <citation type="submission" date="2022-06" db="EMBL/GenBank/DDBJ databases">
        <title>Isolation of gut microbiota from human fecal samples.</title>
        <authorList>
            <person name="Pamer E.G."/>
            <person name="Barat B."/>
            <person name="Waligurski E."/>
            <person name="Medina S."/>
            <person name="Paddock L."/>
            <person name="Mostad J."/>
        </authorList>
    </citation>
    <scope>NUCLEOTIDE SEQUENCE [LARGE SCALE GENOMIC DNA]</scope>
    <source>
        <strain evidence="5 6">DFI.1.1</strain>
    </source>
</reference>
<proteinExistence type="inferred from homology"/>
<dbReference type="PANTHER" id="PTHR43827:SF3">
    <property type="entry name" value="NADP-DEPENDENT OXIDOREDUCTASE DOMAIN-CONTAINING PROTEIN"/>
    <property type="match status" value="1"/>
</dbReference>
<evidence type="ECO:0000313" key="5">
    <source>
        <dbReference type="EMBL" id="MCQ5343234.1"/>
    </source>
</evidence>
<evidence type="ECO:0000259" key="4">
    <source>
        <dbReference type="Pfam" id="PF00248"/>
    </source>
</evidence>
<dbReference type="Gene3D" id="3.20.20.100">
    <property type="entry name" value="NADP-dependent oxidoreductase domain"/>
    <property type="match status" value="1"/>
</dbReference>
<keyword evidence="3" id="KW-0560">Oxidoreductase</keyword>
<evidence type="ECO:0000256" key="3">
    <source>
        <dbReference type="ARBA" id="ARBA00023002"/>
    </source>
</evidence>
<dbReference type="PROSITE" id="PS00062">
    <property type="entry name" value="ALDOKETO_REDUCTASE_2"/>
    <property type="match status" value="1"/>
</dbReference>
<gene>
    <name evidence="5" type="ORF">NE675_09410</name>
</gene>
<dbReference type="PROSITE" id="PS00798">
    <property type="entry name" value="ALDOKETO_REDUCTASE_1"/>
    <property type="match status" value="1"/>
</dbReference>
<evidence type="ECO:0000256" key="1">
    <source>
        <dbReference type="ARBA" id="ARBA00007905"/>
    </source>
</evidence>
<keyword evidence="6" id="KW-1185">Reference proteome</keyword>
<dbReference type="PIRSF" id="PIRSF000097">
    <property type="entry name" value="AKR"/>
    <property type="match status" value="1"/>
</dbReference>